<dbReference type="EMBL" id="CAVLEF010000002">
    <property type="protein sequence ID" value="CAK1541866.1"/>
    <property type="molecule type" value="Genomic_DNA"/>
</dbReference>
<evidence type="ECO:0000313" key="2">
    <source>
        <dbReference type="Proteomes" id="UP001497472"/>
    </source>
</evidence>
<evidence type="ECO:0000313" key="1">
    <source>
        <dbReference type="EMBL" id="CAK1541866.1"/>
    </source>
</evidence>
<comment type="caution">
    <text evidence="1">The sequence shown here is derived from an EMBL/GenBank/DDBJ whole genome shotgun (WGS) entry which is preliminary data.</text>
</comment>
<reference evidence="1 2" key="1">
    <citation type="submission" date="2023-11" db="EMBL/GenBank/DDBJ databases">
        <authorList>
            <person name="Okamura Y."/>
        </authorList>
    </citation>
    <scope>NUCLEOTIDE SEQUENCE [LARGE SCALE GENOMIC DNA]</scope>
</reference>
<dbReference type="AlphaFoldDB" id="A0AAV1IX96"/>
<dbReference type="Proteomes" id="UP001497472">
    <property type="component" value="Unassembled WGS sequence"/>
</dbReference>
<name>A0AAV1IX96_9NEOP</name>
<protein>
    <submittedName>
        <fullName evidence="1">Uncharacterized protein</fullName>
    </submittedName>
</protein>
<organism evidence="1 2">
    <name type="scientific">Leptosia nina</name>
    <dbReference type="NCBI Taxonomy" id="320188"/>
    <lineage>
        <taxon>Eukaryota</taxon>
        <taxon>Metazoa</taxon>
        <taxon>Ecdysozoa</taxon>
        <taxon>Arthropoda</taxon>
        <taxon>Hexapoda</taxon>
        <taxon>Insecta</taxon>
        <taxon>Pterygota</taxon>
        <taxon>Neoptera</taxon>
        <taxon>Endopterygota</taxon>
        <taxon>Lepidoptera</taxon>
        <taxon>Glossata</taxon>
        <taxon>Ditrysia</taxon>
        <taxon>Papilionoidea</taxon>
        <taxon>Pieridae</taxon>
        <taxon>Pierinae</taxon>
        <taxon>Leptosia</taxon>
    </lineage>
</organism>
<accession>A0AAV1IX96</accession>
<keyword evidence="2" id="KW-1185">Reference proteome</keyword>
<proteinExistence type="predicted"/>
<sequence>MGSAFPAQPRFAFQRIRDACRAATPTPVVRGSVSAQSIDNEHESTAWRQMPFGGDEILSHLLTSNKPNEPISRLTARSDRLRQKYRGVRDISLHYVSEHARISAMFALLRSP</sequence>
<gene>
    <name evidence="1" type="ORF">LNINA_LOCUS1816</name>
</gene>